<evidence type="ECO:0000313" key="1">
    <source>
        <dbReference type="EMBL" id="MBR7833113.1"/>
    </source>
</evidence>
<comment type="caution">
    <text evidence="1">The sequence shown here is derived from an EMBL/GenBank/DDBJ whole genome shotgun (WGS) entry which is preliminary data.</text>
</comment>
<gene>
    <name evidence="1" type="ORF">KDL01_07550</name>
</gene>
<sequence length="189" mass="21031">MTVSTGQQGASGAAVGRLPILFLDVDGPLNPFAAKPTRRPAGYVTHRLRPAGWTEHSFYGRPRALRVWLNPDHGAALAGLPVELVWATTWEHDANRLIGPQIGLPRLPVVEWPSKERADADGLFWKTRHLAEYAAGRPFAWVDDQISPADWRWCAERYPAPSLLQPIDPRFGLREKDFAAIARWAALIG</sequence>
<evidence type="ECO:0008006" key="3">
    <source>
        <dbReference type="Google" id="ProtNLM"/>
    </source>
</evidence>
<proteinExistence type="predicted"/>
<dbReference type="EMBL" id="JAGSOG010000022">
    <property type="protein sequence ID" value="MBR7833113.1"/>
    <property type="molecule type" value="Genomic_DNA"/>
</dbReference>
<protein>
    <recommendedName>
        <fullName evidence="3">Secreted protein</fullName>
    </recommendedName>
</protein>
<dbReference type="CDD" id="cd00570">
    <property type="entry name" value="GST_N_family"/>
    <property type="match status" value="1"/>
</dbReference>
<accession>A0A941IQN1</accession>
<keyword evidence="2" id="KW-1185">Reference proteome</keyword>
<dbReference type="AlphaFoldDB" id="A0A941IQN1"/>
<dbReference type="RefSeq" id="WP_212527635.1">
    <property type="nucleotide sequence ID" value="NZ_JAGSOG010000022.1"/>
</dbReference>
<evidence type="ECO:0000313" key="2">
    <source>
        <dbReference type="Proteomes" id="UP000675781"/>
    </source>
</evidence>
<reference evidence="1" key="1">
    <citation type="submission" date="2021-04" db="EMBL/GenBank/DDBJ databases">
        <title>Genome based classification of Actinospica acidithermotolerans sp. nov., an actinobacterium isolated from an Indonesian hot spring.</title>
        <authorList>
            <person name="Kusuma A.B."/>
            <person name="Putra K.E."/>
            <person name="Nafisah S."/>
            <person name="Loh J."/>
            <person name="Nouioui I."/>
            <person name="Goodfellow M."/>
        </authorList>
    </citation>
    <scope>NUCLEOTIDE SEQUENCE</scope>
    <source>
        <strain evidence="1">CSCA 57</strain>
    </source>
</reference>
<organism evidence="1 2">
    <name type="scientific">Actinospica durhamensis</name>
    <dbReference type="NCBI Taxonomy" id="1508375"/>
    <lineage>
        <taxon>Bacteria</taxon>
        <taxon>Bacillati</taxon>
        <taxon>Actinomycetota</taxon>
        <taxon>Actinomycetes</taxon>
        <taxon>Catenulisporales</taxon>
        <taxon>Actinospicaceae</taxon>
        <taxon>Actinospica</taxon>
    </lineage>
</organism>
<name>A0A941IQN1_9ACTN</name>
<dbReference type="Proteomes" id="UP000675781">
    <property type="component" value="Unassembled WGS sequence"/>
</dbReference>